<dbReference type="PANTHER" id="PTHR33594">
    <property type="entry name" value="SUPERFAMILY HYDROLASE, PUTATIVE (AFU_ORTHOLOGUE AFUA_1G03035)-RELATED"/>
    <property type="match status" value="1"/>
</dbReference>
<proteinExistence type="predicted"/>
<dbReference type="InterPro" id="IPR006674">
    <property type="entry name" value="HD_domain"/>
</dbReference>
<sequence length="214" mass="24447">MNKDLLEKTLLHIRKRFENDYSGHDYYHSVRVYKLATHICREEKADLEIVQLASLLHDVDDYKLFHGNPGTCSNAETFLRDNKVEDTKIKAICDIISSISFKGTGTQVPASKEGKIVQDADRLDAIGAIGIARTFAYGGSKNRTLHIPNEKPKGNMSFEEYSSSNGTTINHFYEKLLKLKDLMNTETAKRIAKSRHQYMESFLSEFFNEWDGIM</sequence>
<dbReference type="InterPro" id="IPR003607">
    <property type="entry name" value="HD/PDEase_dom"/>
</dbReference>
<dbReference type="Proteomes" id="UP001281656">
    <property type="component" value="Unassembled WGS sequence"/>
</dbReference>
<reference evidence="2 3" key="1">
    <citation type="submission" date="2023-04" db="EMBL/GenBank/DDBJ databases">
        <title>Clostridium tannerae sp. nov., isolated from the fecal material of an alpaca.</title>
        <authorList>
            <person name="Miller S."/>
            <person name="Hendry M."/>
            <person name="King J."/>
            <person name="Sankaranarayanan K."/>
            <person name="Lawson P.A."/>
        </authorList>
    </citation>
    <scope>NUCLEOTIDE SEQUENCE [LARGE SCALE GENOMIC DNA]</scope>
    <source>
        <strain evidence="2 3">A1-XYC3</strain>
    </source>
</reference>
<dbReference type="SUPFAM" id="SSF109604">
    <property type="entry name" value="HD-domain/PDEase-like"/>
    <property type="match status" value="1"/>
</dbReference>
<gene>
    <name evidence="2" type="ORF">P8V03_13330</name>
</gene>
<dbReference type="Gene3D" id="1.10.472.50">
    <property type="entry name" value="HD-domain/PDEase-like"/>
    <property type="match status" value="1"/>
</dbReference>
<name>A0ABU4JW28_9CLOT</name>
<comment type="caution">
    <text evidence="2">The sequence shown here is derived from an EMBL/GenBank/DDBJ whole genome shotgun (WGS) entry which is preliminary data.</text>
</comment>
<protein>
    <submittedName>
        <fullName evidence="2">HD domain-containing protein</fullName>
    </submittedName>
</protein>
<accession>A0ABU4JW28</accession>
<dbReference type="CDD" id="cd00077">
    <property type="entry name" value="HDc"/>
    <property type="match status" value="1"/>
</dbReference>
<evidence type="ECO:0000259" key="1">
    <source>
        <dbReference type="SMART" id="SM00471"/>
    </source>
</evidence>
<keyword evidence="3" id="KW-1185">Reference proteome</keyword>
<dbReference type="SMART" id="SM00471">
    <property type="entry name" value="HDc"/>
    <property type="match status" value="1"/>
</dbReference>
<dbReference type="PANTHER" id="PTHR33594:SF1">
    <property type="entry name" value="HD_PDEASE DOMAIN-CONTAINING PROTEIN"/>
    <property type="match status" value="1"/>
</dbReference>
<organism evidence="2 3">
    <name type="scientific">Clostridium tanneri</name>
    <dbReference type="NCBI Taxonomy" id="3037988"/>
    <lineage>
        <taxon>Bacteria</taxon>
        <taxon>Bacillati</taxon>
        <taxon>Bacillota</taxon>
        <taxon>Clostridia</taxon>
        <taxon>Eubacteriales</taxon>
        <taxon>Clostridiaceae</taxon>
        <taxon>Clostridium</taxon>
    </lineage>
</organism>
<dbReference type="RefSeq" id="WP_318798479.1">
    <property type="nucleotide sequence ID" value="NZ_JARUJP010000016.1"/>
</dbReference>
<dbReference type="Pfam" id="PF01966">
    <property type="entry name" value="HD"/>
    <property type="match status" value="1"/>
</dbReference>
<evidence type="ECO:0000313" key="2">
    <source>
        <dbReference type="EMBL" id="MDW8802133.1"/>
    </source>
</evidence>
<dbReference type="Gene3D" id="1.20.58.1910">
    <property type="match status" value="1"/>
</dbReference>
<feature type="domain" description="HD/PDEase" evidence="1">
    <location>
        <begin position="21"/>
        <end position="135"/>
    </location>
</feature>
<dbReference type="EMBL" id="JARUJP010000016">
    <property type="protein sequence ID" value="MDW8802133.1"/>
    <property type="molecule type" value="Genomic_DNA"/>
</dbReference>
<evidence type="ECO:0000313" key="3">
    <source>
        <dbReference type="Proteomes" id="UP001281656"/>
    </source>
</evidence>